<gene>
    <name evidence="2" type="ORF">F7R91_14585</name>
</gene>
<sequence length="98" mass="10479">MHAYLITAKPGRWHRAAVWAGRWALRALALTVMVALGAVVFVVRSARPVINYLATRAAWLELWAASVTGIGPVGAAVGSGLTDEFVREFHKARTGAPA</sequence>
<dbReference type="RefSeq" id="WP_150948517.1">
    <property type="nucleotide sequence ID" value="NZ_VZRB01000008.1"/>
</dbReference>
<proteinExistence type="predicted"/>
<evidence type="ECO:0000256" key="1">
    <source>
        <dbReference type="SAM" id="Phobius"/>
    </source>
</evidence>
<keyword evidence="1" id="KW-1133">Transmembrane helix</keyword>
<protein>
    <submittedName>
        <fullName evidence="2">Uncharacterized protein</fullName>
    </submittedName>
</protein>
<evidence type="ECO:0000313" key="3">
    <source>
        <dbReference type="Proteomes" id="UP000442707"/>
    </source>
</evidence>
<organism evidence="2 3">
    <name type="scientific">Streptomyces luteolifulvus</name>
    <dbReference type="NCBI Taxonomy" id="2615112"/>
    <lineage>
        <taxon>Bacteria</taxon>
        <taxon>Bacillati</taxon>
        <taxon>Actinomycetota</taxon>
        <taxon>Actinomycetes</taxon>
        <taxon>Kitasatosporales</taxon>
        <taxon>Streptomycetaceae</taxon>
        <taxon>Streptomyces</taxon>
    </lineage>
</organism>
<accession>A0A6H9V4R7</accession>
<dbReference type="AlphaFoldDB" id="A0A6H9V4R7"/>
<keyword evidence="1" id="KW-0472">Membrane</keyword>
<keyword evidence="3" id="KW-1185">Reference proteome</keyword>
<comment type="caution">
    <text evidence="2">The sequence shown here is derived from an EMBL/GenBank/DDBJ whole genome shotgun (WGS) entry which is preliminary data.</text>
</comment>
<reference evidence="2 3" key="1">
    <citation type="submission" date="2019-09" db="EMBL/GenBank/DDBJ databases">
        <title>Screening of Novel Bioactive Compounds from Soil-Associated.</title>
        <authorList>
            <person name="Zhao S."/>
        </authorList>
    </citation>
    <scope>NUCLEOTIDE SEQUENCE [LARGE SCALE GENOMIC DNA]</scope>
    <source>
        <strain evidence="2 3">HIT-DPA4</strain>
    </source>
</reference>
<evidence type="ECO:0000313" key="2">
    <source>
        <dbReference type="EMBL" id="KAB1146802.1"/>
    </source>
</evidence>
<name>A0A6H9V4R7_9ACTN</name>
<feature type="transmembrane region" description="Helical" evidence="1">
    <location>
        <begin position="23"/>
        <end position="43"/>
    </location>
</feature>
<keyword evidence="1" id="KW-0812">Transmembrane</keyword>
<dbReference type="EMBL" id="VZRB01000008">
    <property type="protein sequence ID" value="KAB1146802.1"/>
    <property type="molecule type" value="Genomic_DNA"/>
</dbReference>
<dbReference type="Proteomes" id="UP000442707">
    <property type="component" value="Unassembled WGS sequence"/>
</dbReference>